<name>A0A8T3BDT1_DENNO</name>
<comment type="caution">
    <text evidence="1">The sequence shown here is derived from an EMBL/GenBank/DDBJ whole genome shotgun (WGS) entry which is preliminary data.</text>
</comment>
<gene>
    <name evidence="1" type="ORF">KFK09_011760</name>
</gene>
<dbReference type="EMBL" id="JAGYWB010000009">
    <property type="protein sequence ID" value="KAI0511136.1"/>
    <property type="molecule type" value="Genomic_DNA"/>
</dbReference>
<organism evidence="1 2">
    <name type="scientific">Dendrobium nobile</name>
    <name type="common">Orchid</name>
    <dbReference type="NCBI Taxonomy" id="94219"/>
    <lineage>
        <taxon>Eukaryota</taxon>
        <taxon>Viridiplantae</taxon>
        <taxon>Streptophyta</taxon>
        <taxon>Embryophyta</taxon>
        <taxon>Tracheophyta</taxon>
        <taxon>Spermatophyta</taxon>
        <taxon>Magnoliopsida</taxon>
        <taxon>Liliopsida</taxon>
        <taxon>Asparagales</taxon>
        <taxon>Orchidaceae</taxon>
        <taxon>Epidendroideae</taxon>
        <taxon>Malaxideae</taxon>
        <taxon>Dendrobiinae</taxon>
        <taxon>Dendrobium</taxon>
    </lineage>
</organism>
<evidence type="ECO:0000313" key="1">
    <source>
        <dbReference type="EMBL" id="KAI0511136.1"/>
    </source>
</evidence>
<accession>A0A8T3BDT1</accession>
<dbReference type="Proteomes" id="UP000829196">
    <property type="component" value="Unassembled WGS sequence"/>
</dbReference>
<protein>
    <submittedName>
        <fullName evidence="1">Uncharacterized protein</fullName>
    </submittedName>
</protein>
<keyword evidence="2" id="KW-1185">Reference proteome</keyword>
<dbReference type="OrthoDB" id="689242at2759"/>
<dbReference type="AlphaFoldDB" id="A0A8T3BDT1"/>
<sequence>MLQLHDAIQTCEYNDILVMWEMLQNPHTELIQDAKPKSTDCKIVVASSHH</sequence>
<proteinExistence type="predicted"/>
<reference evidence="1" key="1">
    <citation type="journal article" date="2022" name="Front. Genet.">
        <title>Chromosome-Scale Assembly of the Dendrobium nobile Genome Provides Insights Into the Molecular Mechanism of the Biosynthesis of the Medicinal Active Ingredient of Dendrobium.</title>
        <authorList>
            <person name="Xu Q."/>
            <person name="Niu S.-C."/>
            <person name="Li K.-L."/>
            <person name="Zheng P.-J."/>
            <person name="Zhang X.-J."/>
            <person name="Jia Y."/>
            <person name="Liu Y."/>
            <person name="Niu Y.-X."/>
            <person name="Yu L.-H."/>
            <person name="Chen D.-F."/>
            <person name="Zhang G.-Q."/>
        </authorList>
    </citation>
    <scope>NUCLEOTIDE SEQUENCE</scope>
    <source>
        <tissue evidence="1">Leaf</tissue>
    </source>
</reference>
<evidence type="ECO:0000313" key="2">
    <source>
        <dbReference type="Proteomes" id="UP000829196"/>
    </source>
</evidence>